<protein>
    <submittedName>
        <fullName evidence="2">Uncharacterized protein</fullName>
    </submittedName>
</protein>
<dbReference type="AlphaFoldDB" id="A0A8X6P370"/>
<dbReference type="Proteomes" id="UP000887013">
    <property type="component" value="Unassembled WGS sequence"/>
</dbReference>
<keyword evidence="1" id="KW-0812">Transmembrane</keyword>
<accession>A0A8X6P370</accession>
<evidence type="ECO:0000313" key="2">
    <source>
        <dbReference type="EMBL" id="GFT48393.1"/>
    </source>
</evidence>
<gene>
    <name evidence="2" type="ORF">NPIL_99531</name>
</gene>
<name>A0A8X6P370_NEPPI</name>
<keyword evidence="3" id="KW-1185">Reference proteome</keyword>
<keyword evidence="1" id="KW-0472">Membrane</keyword>
<dbReference type="EMBL" id="BMAW01065002">
    <property type="protein sequence ID" value="GFT48393.1"/>
    <property type="molecule type" value="Genomic_DNA"/>
</dbReference>
<evidence type="ECO:0000313" key="3">
    <source>
        <dbReference type="Proteomes" id="UP000887013"/>
    </source>
</evidence>
<comment type="caution">
    <text evidence="2">The sequence shown here is derived from an EMBL/GenBank/DDBJ whole genome shotgun (WGS) entry which is preliminary data.</text>
</comment>
<sequence>MPPEICSFYCVGMDQVGGRPGGWAGHGVMISQGYIAMFPHLFVYYIWQALGVVLFRWIFGVDEFWRRSQVLPLIRLLDVCIILSHNACHSESPL</sequence>
<evidence type="ECO:0000256" key="1">
    <source>
        <dbReference type="SAM" id="Phobius"/>
    </source>
</evidence>
<reference evidence="2" key="1">
    <citation type="submission" date="2020-08" db="EMBL/GenBank/DDBJ databases">
        <title>Multicomponent nature underlies the extraordinary mechanical properties of spider dragline silk.</title>
        <authorList>
            <person name="Kono N."/>
            <person name="Nakamura H."/>
            <person name="Mori M."/>
            <person name="Yoshida Y."/>
            <person name="Ohtoshi R."/>
            <person name="Malay A.D."/>
            <person name="Moran D.A.P."/>
            <person name="Tomita M."/>
            <person name="Numata K."/>
            <person name="Arakawa K."/>
        </authorList>
    </citation>
    <scope>NUCLEOTIDE SEQUENCE</scope>
</reference>
<feature type="transmembrane region" description="Helical" evidence="1">
    <location>
        <begin position="41"/>
        <end position="59"/>
    </location>
</feature>
<proteinExistence type="predicted"/>
<keyword evidence="1" id="KW-1133">Transmembrane helix</keyword>
<organism evidence="2 3">
    <name type="scientific">Nephila pilipes</name>
    <name type="common">Giant wood spider</name>
    <name type="synonym">Nephila maculata</name>
    <dbReference type="NCBI Taxonomy" id="299642"/>
    <lineage>
        <taxon>Eukaryota</taxon>
        <taxon>Metazoa</taxon>
        <taxon>Ecdysozoa</taxon>
        <taxon>Arthropoda</taxon>
        <taxon>Chelicerata</taxon>
        <taxon>Arachnida</taxon>
        <taxon>Araneae</taxon>
        <taxon>Araneomorphae</taxon>
        <taxon>Entelegynae</taxon>
        <taxon>Araneoidea</taxon>
        <taxon>Nephilidae</taxon>
        <taxon>Nephila</taxon>
    </lineage>
</organism>